<feature type="transmembrane region" description="Helical" evidence="5">
    <location>
        <begin position="75"/>
        <end position="96"/>
    </location>
</feature>
<reference evidence="7 8" key="1">
    <citation type="submission" date="2019-12" db="EMBL/GenBank/DDBJ databases">
        <title>Nocardia macrotermitis sp. nov. and Nocardia aurantia sp. nov., isolated from the gut of the fungus growing-termite Macrotermes natalensis.</title>
        <authorList>
            <person name="Christine B."/>
            <person name="Rene B."/>
        </authorList>
    </citation>
    <scope>NUCLEOTIDE SEQUENCE [LARGE SCALE GENOMIC DNA]</scope>
    <source>
        <strain evidence="7 8">DSM 102126</strain>
    </source>
</reference>
<evidence type="ECO:0000313" key="7">
    <source>
        <dbReference type="EMBL" id="MXQ66971.1"/>
    </source>
</evidence>
<evidence type="ECO:0000256" key="5">
    <source>
        <dbReference type="SAM" id="Phobius"/>
    </source>
</evidence>
<dbReference type="Gene3D" id="1.20.1250.20">
    <property type="entry name" value="MFS general substrate transporter like domains"/>
    <property type="match status" value="1"/>
</dbReference>
<feature type="transmembrane region" description="Helical" evidence="5">
    <location>
        <begin position="294"/>
        <end position="315"/>
    </location>
</feature>
<evidence type="ECO:0000256" key="4">
    <source>
        <dbReference type="ARBA" id="ARBA00023136"/>
    </source>
</evidence>
<sequence length="414" mass="40703">MAVGTALPTVARSLDGLALYAWGFSATLIATLLATVLAGGWTDRRGPARPVLTGLALFTAGLAAAGAAPSMPVFVAGRAVQGLGAGTTLVALYVLIARAYPDALRPRVFAALAAAWVVPSLAGPALAGLITDHAGWRWVFLGLIPLVVPAAALLVPALRTLPPAPTGDGRSAPARDRRRTGAAVAVAAGAAVLLYALDHPRALPLGIAGLAGLGFGLPRLLPAGTLRLRRGLPSIVLARGLMGGAFFGTNAFIPLALTGLHGFSPTQAGVALTSGAIAWSAAAQYQGRSSRPQAFFAVLGAVLLAAGVAGAALAAQASGWAVAPVWALGGAGMGCATGALSVLLLGASPDGAQGVHSSALQIGDTLGSALLIGASGAVLSAFGSRLAPGLAVAGLLCTAVAVLAVIAARRLETS</sequence>
<feature type="transmembrane region" description="Helical" evidence="5">
    <location>
        <begin position="203"/>
        <end position="224"/>
    </location>
</feature>
<feature type="transmembrane region" description="Helical" evidence="5">
    <location>
        <begin position="236"/>
        <end position="257"/>
    </location>
</feature>
<dbReference type="Proteomes" id="UP000431901">
    <property type="component" value="Unassembled WGS sequence"/>
</dbReference>
<evidence type="ECO:0000256" key="2">
    <source>
        <dbReference type="ARBA" id="ARBA00022692"/>
    </source>
</evidence>
<dbReference type="EMBL" id="WUTW01000005">
    <property type="protein sequence ID" value="MXQ66971.1"/>
    <property type="molecule type" value="Genomic_DNA"/>
</dbReference>
<protein>
    <submittedName>
        <fullName evidence="7">MFS transporter</fullName>
    </submittedName>
</protein>
<dbReference type="SUPFAM" id="SSF103473">
    <property type="entry name" value="MFS general substrate transporter"/>
    <property type="match status" value="1"/>
</dbReference>
<dbReference type="PANTHER" id="PTHR23501:SF154">
    <property type="entry name" value="MULTIDRUG-EFFLUX TRANSPORTER RV1634-RELATED"/>
    <property type="match status" value="1"/>
</dbReference>
<evidence type="ECO:0000256" key="1">
    <source>
        <dbReference type="ARBA" id="ARBA00004651"/>
    </source>
</evidence>
<keyword evidence="8" id="KW-1185">Reference proteome</keyword>
<gene>
    <name evidence="7" type="ORF">GQ466_23415</name>
</gene>
<organism evidence="7 8">
    <name type="scientific">Actinomadura rayongensis</name>
    <dbReference type="NCBI Taxonomy" id="1429076"/>
    <lineage>
        <taxon>Bacteria</taxon>
        <taxon>Bacillati</taxon>
        <taxon>Actinomycetota</taxon>
        <taxon>Actinomycetes</taxon>
        <taxon>Streptosporangiales</taxon>
        <taxon>Thermomonosporaceae</taxon>
        <taxon>Actinomadura</taxon>
    </lineage>
</organism>
<proteinExistence type="predicted"/>
<name>A0A6I4WBN2_9ACTN</name>
<feature type="transmembrane region" description="Helical" evidence="5">
    <location>
        <begin position="366"/>
        <end position="383"/>
    </location>
</feature>
<comment type="caution">
    <text evidence="7">The sequence shown here is derived from an EMBL/GenBank/DDBJ whole genome shotgun (WGS) entry which is preliminary data.</text>
</comment>
<feature type="transmembrane region" description="Helical" evidence="5">
    <location>
        <begin position="389"/>
        <end position="408"/>
    </location>
</feature>
<feature type="transmembrane region" description="Helical" evidence="5">
    <location>
        <begin position="108"/>
        <end position="130"/>
    </location>
</feature>
<keyword evidence="4 5" id="KW-0472">Membrane</keyword>
<evidence type="ECO:0000259" key="6">
    <source>
        <dbReference type="PROSITE" id="PS50850"/>
    </source>
</evidence>
<feature type="transmembrane region" description="Helical" evidence="5">
    <location>
        <begin position="321"/>
        <end position="345"/>
    </location>
</feature>
<feature type="domain" description="Major facilitator superfamily (MFS) profile" evidence="6">
    <location>
        <begin position="1"/>
        <end position="414"/>
    </location>
</feature>
<dbReference type="InterPro" id="IPR011701">
    <property type="entry name" value="MFS"/>
</dbReference>
<dbReference type="PRINTS" id="PR01036">
    <property type="entry name" value="TCRTETB"/>
</dbReference>
<dbReference type="GO" id="GO:0022857">
    <property type="term" value="F:transmembrane transporter activity"/>
    <property type="evidence" value="ECO:0007669"/>
    <property type="project" value="InterPro"/>
</dbReference>
<dbReference type="InterPro" id="IPR036259">
    <property type="entry name" value="MFS_trans_sf"/>
</dbReference>
<dbReference type="InterPro" id="IPR020846">
    <property type="entry name" value="MFS_dom"/>
</dbReference>
<dbReference type="OrthoDB" id="9778875at2"/>
<feature type="transmembrane region" description="Helical" evidence="5">
    <location>
        <begin position="179"/>
        <end position="197"/>
    </location>
</feature>
<dbReference type="PANTHER" id="PTHR23501">
    <property type="entry name" value="MAJOR FACILITATOR SUPERFAMILY"/>
    <property type="match status" value="1"/>
</dbReference>
<dbReference type="Pfam" id="PF07690">
    <property type="entry name" value="MFS_1"/>
    <property type="match status" value="1"/>
</dbReference>
<evidence type="ECO:0000256" key="3">
    <source>
        <dbReference type="ARBA" id="ARBA00022989"/>
    </source>
</evidence>
<feature type="transmembrane region" description="Helical" evidence="5">
    <location>
        <begin position="51"/>
        <end position="69"/>
    </location>
</feature>
<keyword evidence="3 5" id="KW-1133">Transmembrane helix</keyword>
<accession>A0A6I4WBN2</accession>
<feature type="transmembrane region" description="Helical" evidence="5">
    <location>
        <begin position="136"/>
        <end position="158"/>
    </location>
</feature>
<feature type="transmembrane region" description="Helical" evidence="5">
    <location>
        <begin position="20"/>
        <end position="39"/>
    </location>
</feature>
<comment type="subcellular location">
    <subcellularLocation>
        <location evidence="1">Cell membrane</location>
        <topology evidence="1">Multi-pass membrane protein</topology>
    </subcellularLocation>
</comment>
<dbReference type="PROSITE" id="PS50850">
    <property type="entry name" value="MFS"/>
    <property type="match status" value="1"/>
</dbReference>
<evidence type="ECO:0000313" key="8">
    <source>
        <dbReference type="Proteomes" id="UP000431901"/>
    </source>
</evidence>
<dbReference type="AlphaFoldDB" id="A0A6I4WBN2"/>
<dbReference type="GO" id="GO:0005886">
    <property type="term" value="C:plasma membrane"/>
    <property type="evidence" value="ECO:0007669"/>
    <property type="project" value="UniProtKB-SubCell"/>
</dbReference>
<keyword evidence="2 5" id="KW-0812">Transmembrane</keyword>